<evidence type="ECO:0000256" key="15">
    <source>
        <dbReference type="ARBA" id="ARBA00023316"/>
    </source>
</evidence>
<evidence type="ECO:0000256" key="5">
    <source>
        <dbReference type="ARBA" id="ARBA00022645"/>
    </source>
</evidence>
<evidence type="ECO:0000256" key="1">
    <source>
        <dbReference type="ARBA" id="ARBA00004370"/>
    </source>
</evidence>
<dbReference type="RefSeq" id="WP_012637343.1">
    <property type="nucleotide sequence ID" value="NC_011901.1"/>
</dbReference>
<reference evidence="19 20" key="1">
    <citation type="journal article" date="2011" name="Stand. Genomic Sci.">
        <title>Complete genome sequence of 'Thioalkalivibrio sulfidophilus' HL-EbGr7.</title>
        <authorList>
            <person name="Muyzer G."/>
            <person name="Sorokin D.Y."/>
            <person name="Mavromatis K."/>
            <person name="Lapidus A."/>
            <person name="Clum A."/>
            <person name="Ivanova N."/>
            <person name="Pati A."/>
            <person name="d'Haeseleer P."/>
            <person name="Woyke T."/>
            <person name="Kyrpides N.C."/>
        </authorList>
    </citation>
    <scope>NUCLEOTIDE SEQUENCE [LARGE SCALE GENOMIC DNA]</scope>
    <source>
        <strain evidence="19 20">HL-EbGR7</strain>
    </source>
</reference>
<sequence>MSDSPDKLSAVRRNVVLGLFVLGFAVVLGRGLDLQVFKQDFLRGEGDARHLRVVSIPAHRGMVLDRNGEPLAVSTPVDSVWANPQETLQAPERLAELARVLDMDRGDLQRRLAERAGREFVYLRRHVNPDVAARVQQLGVPGVALQREFRRYYPMGEVAAHVLGFTNIDDRGQEGLELALNELLTGQPGAKRVVRDRLGRVIRDVENIRPARPGKDITLTLDQRVQYLAYRELKAAVQAHGARSGSAVIMDVHTGDILAMVNQPSHNPNNRGSLRRDASRNRAVTDLFEPGSTIKPFTVAAALESGSANPHMTLDTAPGFFRVGNHTIRDIRNYGRVDLTTMLAKSSNIGASKLALSMESEHLWRTLHQAGLGRSTGSGFPGEASGLLRDFYFWRDVDRATLAFGYGLSVTPLQLARAYAALANDGVMPAPRFLAHQPVLPGEPVISPSVARELRAMLEASVTADSTGHRARVEGYRVAGKTGTARKSGAGGYSEERFVAMFAGFAPASQPRLVMVVVIDEPAGEQYYGGQVAAPVFSKIMQGALRLLDVPPDDVPGIRAVTAEAGRGPA</sequence>
<keyword evidence="6 16" id="KW-0645">Protease</keyword>
<keyword evidence="19" id="KW-0328">Glycosyltransferase</keyword>
<dbReference type="InterPro" id="IPR036138">
    <property type="entry name" value="PBP_dimer_sf"/>
</dbReference>
<evidence type="ECO:0000256" key="6">
    <source>
        <dbReference type="ARBA" id="ARBA00022670"/>
    </source>
</evidence>
<dbReference type="GO" id="GO:0000917">
    <property type="term" value="P:division septum assembly"/>
    <property type="evidence" value="ECO:0007669"/>
    <property type="project" value="UniProtKB-KW"/>
</dbReference>
<keyword evidence="7 16" id="KW-0812">Transmembrane</keyword>
<dbReference type="GO" id="GO:0071555">
    <property type="term" value="P:cell wall organization"/>
    <property type="evidence" value="ECO:0007669"/>
    <property type="project" value="UniProtKB-KW"/>
</dbReference>
<evidence type="ECO:0000313" key="19">
    <source>
        <dbReference type="EMBL" id="ACL71855.1"/>
    </source>
</evidence>
<dbReference type="SUPFAM" id="SSF56601">
    <property type="entry name" value="beta-lactamase/transpeptidase-like"/>
    <property type="match status" value="1"/>
</dbReference>
<evidence type="ECO:0000256" key="11">
    <source>
        <dbReference type="ARBA" id="ARBA00022989"/>
    </source>
</evidence>
<feature type="active site" description="Acyl-ester intermediate" evidence="16">
    <location>
        <position position="292"/>
    </location>
</feature>
<organism evidence="19 20">
    <name type="scientific">Thioalkalivibrio sulfidiphilus (strain HL-EbGR7)</name>
    <dbReference type="NCBI Taxonomy" id="396588"/>
    <lineage>
        <taxon>Bacteria</taxon>
        <taxon>Pseudomonadati</taxon>
        <taxon>Pseudomonadota</taxon>
        <taxon>Gammaproteobacteria</taxon>
        <taxon>Chromatiales</taxon>
        <taxon>Ectothiorhodospiraceae</taxon>
        <taxon>Thioalkalivibrio</taxon>
    </lineage>
</organism>
<dbReference type="Proteomes" id="UP000002383">
    <property type="component" value="Chromosome"/>
</dbReference>
<dbReference type="HOGENOM" id="CLU_009289_6_2_6"/>
<evidence type="ECO:0000256" key="2">
    <source>
        <dbReference type="ARBA" id="ARBA00022475"/>
    </source>
</evidence>
<dbReference type="PANTHER" id="PTHR30627">
    <property type="entry name" value="PEPTIDOGLYCAN D,D-TRANSPEPTIDASE"/>
    <property type="match status" value="1"/>
</dbReference>
<keyword evidence="20" id="KW-1185">Reference proteome</keyword>
<dbReference type="HAMAP" id="MF_02080">
    <property type="entry name" value="FtsI_transpept"/>
    <property type="match status" value="1"/>
</dbReference>
<dbReference type="GO" id="GO:0008360">
    <property type="term" value="P:regulation of cell shape"/>
    <property type="evidence" value="ECO:0007669"/>
    <property type="project" value="UniProtKB-KW"/>
</dbReference>
<keyword evidence="14 16" id="KW-0131">Cell cycle</keyword>
<keyword evidence="3 16" id="KW-0997">Cell inner membrane</keyword>
<proteinExistence type="inferred from homology"/>
<dbReference type="GO" id="GO:0043093">
    <property type="term" value="P:FtsZ-dependent cytokinesis"/>
    <property type="evidence" value="ECO:0007669"/>
    <property type="project" value="UniProtKB-UniRule"/>
</dbReference>
<evidence type="ECO:0000256" key="9">
    <source>
        <dbReference type="ARBA" id="ARBA00022960"/>
    </source>
</evidence>
<keyword evidence="9 16" id="KW-0133">Cell shape</keyword>
<feature type="domain" description="Penicillin-binding protein dimerisation" evidence="18">
    <location>
        <begin position="56"/>
        <end position="204"/>
    </location>
</feature>
<protein>
    <recommendedName>
        <fullName evidence="16">Peptidoglycan D,D-transpeptidase FtsI</fullName>
        <ecNumber evidence="16">3.4.16.4</ecNumber>
    </recommendedName>
    <alternativeName>
        <fullName evidence="16">Penicillin-binding protein 3</fullName>
        <shortName evidence="16">PBP-3</shortName>
    </alternativeName>
</protein>
<evidence type="ECO:0000256" key="12">
    <source>
        <dbReference type="ARBA" id="ARBA00023136"/>
    </source>
</evidence>
<evidence type="ECO:0000259" key="17">
    <source>
        <dbReference type="Pfam" id="PF00905"/>
    </source>
</evidence>
<dbReference type="Gene3D" id="3.30.450.330">
    <property type="match status" value="1"/>
</dbReference>
<keyword evidence="19" id="KW-0808">Transferase</keyword>
<dbReference type="Pfam" id="PF03717">
    <property type="entry name" value="PBP_dimer"/>
    <property type="match status" value="1"/>
</dbReference>
<dbReference type="SUPFAM" id="SSF56519">
    <property type="entry name" value="Penicillin binding protein dimerisation domain"/>
    <property type="match status" value="1"/>
</dbReference>
<dbReference type="KEGG" id="tgr:Tgr7_0763"/>
<dbReference type="Pfam" id="PF00905">
    <property type="entry name" value="Transpeptidase"/>
    <property type="match status" value="1"/>
</dbReference>
<dbReference type="STRING" id="396588.Tgr7_0763"/>
<dbReference type="InterPro" id="IPR037532">
    <property type="entry name" value="FtsI_transpept"/>
</dbReference>
<evidence type="ECO:0000313" key="20">
    <source>
        <dbReference type="Proteomes" id="UP000002383"/>
    </source>
</evidence>
<comment type="pathway">
    <text evidence="16">Cell wall biogenesis; peptidoglycan biosynthesis.</text>
</comment>
<evidence type="ECO:0000256" key="3">
    <source>
        <dbReference type="ARBA" id="ARBA00022519"/>
    </source>
</evidence>
<dbReference type="eggNOG" id="COG0768">
    <property type="taxonomic scope" value="Bacteria"/>
</dbReference>
<dbReference type="GO" id="GO:0006508">
    <property type="term" value="P:proteolysis"/>
    <property type="evidence" value="ECO:0007669"/>
    <property type="project" value="UniProtKB-KW"/>
</dbReference>
<evidence type="ECO:0000259" key="18">
    <source>
        <dbReference type="Pfam" id="PF03717"/>
    </source>
</evidence>
<dbReference type="Gene3D" id="3.40.710.10">
    <property type="entry name" value="DD-peptidase/beta-lactamase superfamily"/>
    <property type="match status" value="1"/>
</dbReference>
<keyword evidence="5 16" id="KW-0121">Carboxypeptidase</keyword>
<keyword evidence="2 16" id="KW-1003">Cell membrane</keyword>
<dbReference type="OrthoDB" id="9766847at2"/>
<keyword evidence="4 16" id="KW-0132">Cell division</keyword>
<evidence type="ECO:0000256" key="10">
    <source>
        <dbReference type="ARBA" id="ARBA00022984"/>
    </source>
</evidence>
<evidence type="ECO:0000256" key="14">
    <source>
        <dbReference type="ARBA" id="ARBA00023306"/>
    </source>
</evidence>
<dbReference type="PANTHER" id="PTHR30627:SF1">
    <property type="entry name" value="PEPTIDOGLYCAN D,D-TRANSPEPTIDASE FTSI"/>
    <property type="match status" value="1"/>
</dbReference>
<dbReference type="GO" id="GO:0009252">
    <property type="term" value="P:peptidoglycan biosynthetic process"/>
    <property type="evidence" value="ECO:0007669"/>
    <property type="project" value="UniProtKB-UniRule"/>
</dbReference>
<keyword evidence="15 16" id="KW-0961">Cell wall biogenesis/degradation</keyword>
<comment type="similarity">
    <text evidence="16">Belongs to the transpeptidase family. FtsI subfamily.</text>
</comment>
<feature type="domain" description="Penicillin-binding protein transpeptidase" evidence="17">
    <location>
        <begin position="245"/>
        <end position="542"/>
    </location>
</feature>
<keyword evidence="8 16" id="KW-0378">Hydrolase</keyword>
<name>B8GMM3_THISH</name>
<dbReference type="GO" id="GO:0008955">
    <property type="term" value="F:peptidoglycan glycosyltransferase activity"/>
    <property type="evidence" value="ECO:0007669"/>
    <property type="project" value="InterPro"/>
</dbReference>
<evidence type="ECO:0000256" key="13">
    <source>
        <dbReference type="ARBA" id="ARBA00023210"/>
    </source>
</evidence>
<dbReference type="InterPro" id="IPR005311">
    <property type="entry name" value="PBP_dimer"/>
</dbReference>
<keyword evidence="12 16" id="KW-0472">Membrane</keyword>
<dbReference type="GO" id="GO:0005886">
    <property type="term" value="C:plasma membrane"/>
    <property type="evidence" value="ECO:0007669"/>
    <property type="project" value="UniProtKB-UniRule"/>
</dbReference>
<evidence type="ECO:0000256" key="7">
    <source>
        <dbReference type="ARBA" id="ARBA00022692"/>
    </source>
</evidence>
<dbReference type="InterPro" id="IPR050515">
    <property type="entry name" value="Beta-lactam/transpept"/>
</dbReference>
<dbReference type="GO" id="GO:0009002">
    <property type="term" value="F:serine-type D-Ala-D-Ala carboxypeptidase activity"/>
    <property type="evidence" value="ECO:0007669"/>
    <property type="project" value="UniProtKB-UniRule"/>
</dbReference>
<dbReference type="GO" id="GO:0008658">
    <property type="term" value="F:penicillin binding"/>
    <property type="evidence" value="ECO:0007669"/>
    <property type="project" value="InterPro"/>
</dbReference>
<dbReference type="InterPro" id="IPR012338">
    <property type="entry name" value="Beta-lactam/transpept-like"/>
</dbReference>
<dbReference type="InterPro" id="IPR001460">
    <property type="entry name" value="PCN-bd_Tpept"/>
</dbReference>
<dbReference type="EC" id="3.4.16.4" evidence="16"/>
<dbReference type="EMBL" id="CP001339">
    <property type="protein sequence ID" value="ACL71855.1"/>
    <property type="molecule type" value="Genomic_DNA"/>
</dbReference>
<dbReference type="AlphaFoldDB" id="B8GMM3"/>
<keyword evidence="11 16" id="KW-1133">Transmembrane helix</keyword>
<evidence type="ECO:0000256" key="4">
    <source>
        <dbReference type="ARBA" id="ARBA00022618"/>
    </source>
</evidence>
<comment type="function">
    <text evidence="16">Catalyzes cross-linking of the peptidoglycan cell wall at the division septum.</text>
</comment>
<dbReference type="Gene3D" id="3.90.1310.10">
    <property type="entry name" value="Penicillin-binding protein 2a (Domain 2)"/>
    <property type="match status" value="1"/>
</dbReference>
<evidence type="ECO:0000256" key="8">
    <source>
        <dbReference type="ARBA" id="ARBA00022801"/>
    </source>
</evidence>
<accession>B8GMM3</accession>
<comment type="catalytic activity">
    <reaction evidence="16">
        <text>Preferential cleavage: (Ac)2-L-Lys-D-Ala-|-D-Ala. Also transpeptidation of peptidyl-alanyl moieties that are N-acyl substituents of D-alanine.</text>
        <dbReference type="EC" id="3.4.16.4"/>
    </reaction>
</comment>
<evidence type="ECO:0000256" key="16">
    <source>
        <dbReference type="HAMAP-Rule" id="MF_02080"/>
    </source>
</evidence>
<dbReference type="UniPathway" id="UPA00219"/>
<dbReference type="Gene3D" id="1.10.150.770">
    <property type="match status" value="1"/>
</dbReference>
<keyword evidence="13 16" id="KW-0717">Septation</keyword>
<gene>
    <name evidence="16" type="primary">ftsI</name>
    <name evidence="19" type="ordered locus">Tgr7_0763</name>
</gene>
<keyword evidence="10 16" id="KW-0573">Peptidoglycan synthesis</keyword>
<comment type="subcellular location">
    <subcellularLocation>
        <location evidence="1">Membrane</location>
    </subcellularLocation>
</comment>